<accession>A0A7S1AT40</accession>
<gene>
    <name evidence="3" type="ORF">NSCI0253_LOCUS38658</name>
</gene>
<feature type="compositionally biased region" description="Basic and acidic residues" evidence="1">
    <location>
        <begin position="289"/>
        <end position="300"/>
    </location>
</feature>
<keyword evidence="2" id="KW-1133">Transmembrane helix</keyword>
<feature type="region of interest" description="Disordered" evidence="1">
    <location>
        <begin position="276"/>
        <end position="304"/>
    </location>
</feature>
<protein>
    <submittedName>
        <fullName evidence="3">Uncharacterized protein</fullName>
    </submittedName>
</protein>
<evidence type="ECO:0000256" key="1">
    <source>
        <dbReference type="SAM" id="MobiDB-lite"/>
    </source>
</evidence>
<feature type="transmembrane region" description="Helical" evidence="2">
    <location>
        <begin position="525"/>
        <end position="549"/>
    </location>
</feature>
<feature type="region of interest" description="Disordered" evidence="1">
    <location>
        <begin position="138"/>
        <end position="186"/>
    </location>
</feature>
<evidence type="ECO:0000313" key="3">
    <source>
        <dbReference type="EMBL" id="CAD8864303.1"/>
    </source>
</evidence>
<feature type="transmembrane region" description="Helical" evidence="2">
    <location>
        <begin position="376"/>
        <end position="401"/>
    </location>
</feature>
<reference evidence="3" key="1">
    <citation type="submission" date="2021-01" db="EMBL/GenBank/DDBJ databases">
        <authorList>
            <person name="Corre E."/>
            <person name="Pelletier E."/>
            <person name="Niang G."/>
            <person name="Scheremetjew M."/>
            <person name="Finn R."/>
            <person name="Kale V."/>
            <person name="Holt S."/>
            <person name="Cochrane G."/>
            <person name="Meng A."/>
            <person name="Brown T."/>
            <person name="Cohen L."/>
        </authorList>
    </citation>
    <scope>NUCLEOTIDE SEQUENCE</scope>
</reference>
<proteinExistence type="predicted"/>
<feature type="region of interest" description="Disordered" evidence="1">
    <location>
        <begin position="91"/>
        <end position="112"/>
    </location>
</feature>
<organism evidence="3">
    <name type="scientific">Noctiluca scintillans</name>
    <name type="common">Sea sparkle</name>
    <name type="synonym">Red tide dinoflagellate</name>
    <dbReference type="NCBI Taxonomy" id="2966"/>
    <lineage>
        <taxon>Eukaryota</taxon>
        <taxon>Sar</taxon>
        <taxon>Alveolata</taxon>
        <taxon>Dinophyceae</taxon>
        <taxon>Noctilucales</taxon>
        <taxon>Noctilucaceae</taxon>
        <taxon>Noctiluca</taxon>
    </lineage>
</organism>
<name>A0A7S1AT40_NOCSC</name>
<keyword evidence="2" id="KW-0472">Membrane</keyword>
<sequence length="645" mass="70088">MGDMMAGTEKSALRSLAVSMEKFNRILKTTILRVEHVEGKLEKHIAKTSAKDALRSFRLAKDSLANIMPPSILDAASSDAGDFAMRAEAPGMGAASAAQERHEPGDELSNAAQDSARGRLDLQMMFMKDMLASTAPLDQGQSSAVDGVHGGTLVQTDDPASLGCPPSLRQSWRKDGPKAKQAARRKRVRVDLGQDAAAEVPTVQGVTTSATLLEEVDPCGCPSTSDSDIDVRRDASGESKLTVLPVSPPARFSIVKGESQFPVGFMLPSAASGTDAESLEYSPVPSPIGERHLRSSKDSSPKNSLSYRCSMNHSKIRDKSQVDSIMCKLRVVLDGDNFGTPWIIRMFDDANTTTLKESVWDLTLLMFYPPLGLSTNIMVCVCVVVNACLQLVFTYMVLFFISGSNDDLSSLAGDFATWRAATSESLRDLVCEQSAALGTEYHQVNVLSQFDFYTGAVDRGLFSPGPFLCLAVCFAWSLSVLKVVGEILDQVRGVWYLTRRNCPMMEIEADLTGFHIQQIPIHRSAWFYLTCSVQVVIASVLLISGLVWLTSTTDMVEVLLNGIALAYIMELDELTYQVLVPTKISSLIRLMEPFQTKWPRLVPVRSLVLLLPLTSTMVVVATALLAPVVDDVKAVQSVLCSPEAG</sequence>
<evidence type="ECO:0000256" key="2">
    <source>
        <dbReference type="SAM" id="Phobius"/>
    </source>
</evidence>
<dbReference type="EMBL" id="HBFQ01054370">
    <property type="protein sequence ID" value="CAD8864303.1"/>
    <property type="molecule type" value="Transcribed_RNA"/>
</dbReference>
<keyword evidence="2" id="KW-0812">Transmembrane</keyword>
<feature type="transmembrane region" description="Helical" evidence="2">
    <location>
        <begin position="607"/>
        <end position="629"/>
    </location>
</feature>
<dbReference type="AlphaFoldDB" id="A0A7S1AT40"/>